<dbReference type="PANTHER" id="PTHR30204">
    <property type="entry name" value="REDOX-CYCLING DRUG-SENSING TRANSCRIPTIONAL ACTIVATOR SOXR"/>
    <property type="match status" value="1"/>
</dbReference>
<reference evidence="4 5" key="1">
    <citation type="journal article" date="2015" name="Appl. Environ. Microbiol.">
        <title>The Geoglobus acetivorans genome: Fe(III) reduction, acetate utilization, autotrophic growth, and degradation of aromatic compounds in a hyperthermophilic archaeon.</title>
        <authorList>
            <person name="Mardanov A.V."/>
            <person name="Slododkina G.B."/>
            <person name="Slobodkin A.I."/>
            <person name="Beletsky A.V."/>
            <person name="Gavrilov S.N."/>
            <person name="Kublanov I.V."/>
            <person name="Bonch-Osmolovskaya E.A."/>
            <person name="Skryabin K.G."/>
            <person name="Ravin N.V."/>
        </authorList>
    </citation>
    <scope>NUCLEOTIDE SEQUENCE [LARGE SCALE GENOMIC DNA]</scope>
    <source>
        <strain evidence="4 5">SBH6</strain>
    </source>
</reference>
<dbReference type="EMBL" id="CP009552">
    <property type="protein sequence ID" value="AIY90508.1"/>
    <property type="molecule type" value="Genomic_DNA"/>
</dbReference>
<dbReference type="GO" id="GO:0003677">
    <property type="term" value="F:DNA binding"/>
    <property type="evidence" value="ECO:0007669"/>
    <property type="project" value="UniProtKB-KW"/>
</dbReference>
<gene>
    <name evidence="4" type="ORF">GACE_1470</name>
</gene>
<dbReference type="GO" id="GO:0003700">
    <property type="term" value="F:DNA-binding transcription factor activity"/>
    <property type="evidence" value="ECO:0007669"/>
    <property type="project" value="InterPro"/>
</dbReference>
<protein>
    <submittedName>
        <fullName evidence="4">Transcriptional regulator, MerR family</fullName>
    </submittedName>
</protein>
<dbReference type="Pfam" id="PF13411">
    <property type="entry name" value="MerR_1"/>
    <property type="match status" value="1"/>
</dbReference>
<dbReference type="GeneID" id="24798053"/>
<evidence type="ECO:0000313" key="4">
    <source>
        <dbReference type="EMBL" id="AIY90508.1"/>
    </source>
</evidence>
<dbReference type="SUPFAM" id="SSF46955">
    <property type="entry name" value="Putative DNA-binding domain"/>
    <property type="match status" value="1"/>
</dbReference>
<accession>A0A0A7GF86</accession>
<dbReference type="STRING" id="565033.GACE_1470"/>
<organism evidence="4 5">
    <name type="scientific">Geoglobus acetivorans</name>
    <dbReference type="NCBI Taxonomy" id="565033"/>
    <lineage>
        <taxon>Archaea</taxon>
        <taxon>Methanobacteriati</taxon>
        <taxon>Methanobacteriota</taxon>
        <taxon>Archaeoglobi</taxon>
        <taxon>Archaeoglobales</taxon>
        <taxon>Archaeoglobaceae</taxon>
        <taxon>Geoglobus</taxon>
    </lineage>
</organism>
<feature type="coiled-coil region" evidence="2">
    <location>
        <begin position="91"/>
        <end position="132"/>
    </location>
</feature>
<dbReference type="HOGENOM" id="CLU_060077_3_2_2"/>
<dbReference type="PROSITE" id="PS50937">
    <property type="entry name" value="HTH_MERR_2"/>
    <property type="match status" value="1"/>
</dbReference>
<evidence type="ECO:0000256" key="2">
    <source>
        <dbReference type="SAM" id="Coils"/>
    </source>
</evidence>
<feature type="domain" description="HTH merR-type" evidence="3">
    <location>
        <begin position="10"/>
        <end position="78"/>
    </location>
</feature>
<dbReference type="SMART" id="SM00422">
    <property type="entry name" value="HTH_MERR"/>
    <property type="match status" value="1"/>
</dbReference>
<name>A0A0A7GF86_GEOAI</name>
<dbReference type="Proteomes" id="UP000030624">
    <property type="component" value="Chromosome"/>
</dbReference>
<dbReference type="AlphaFoldDB" id="A0A0A7GF86"/>
<dbReference type="KEGG" id="gac:GACE_1470"/>
<keyword evidence="1" id="KW-0238">DNA-binding</keyword>
<evidence type="ECO:0000313" key="5">
    <source>
        <dbReference type="Proteomes" id="UP000030624"/>
    </source>
</evidence>
<keyword evidence="2" id="KW-0175">Coiled coil</keyword>
<dbReference type="InterPro" id="IPR047057">
    <property type="entry name" value="MerR_fam"/>
</dbReference>
<dbReference type="InterPro" id="IPR000551">
    <property type="entry name" value="MerR-type_HTH_dom"/>
</dbReference>
<evidence type="ECO:0000259" key="3">
    <source>
        <dbReference type="PROSITE" id="PS50937"/>
    </source>
</evidence>
<dbReference type="PANTHER" id="PTHR30204:SF58">
    <property type="entry name" value="HTH-TYPE TRANSCRIPTIONAL REGULATOR YFMP"/>
    <property type="match status" value="1"/>
</dbReference>
<dbReference type="InterPro" id="IPR009061">
    <property type="entry name" value="DNA-bd_dom_put_sf"/>
</dbReference>
<sequence length="141" mass="16806">MSTNDKRREYYSISELAEELDVSTRTIRYYEEIGLLNPQRTPGNHRIFTKRDRARLKLILRGKRLGFTLEEIKQILDMYDVSEPEQIRFTLKLAHEKLREIEDKLEDLKIMKAELEDLIERLNERLTALEGQTQKRNSVKA</sequence>
<dbReference type="Gene3D" id="1.10.1660.10">
    <property type="match status" value="1"/>
</dbReference>
<dbReference type="PRINTS" id="PR00040">
    <property type="entry name" value="HTHMERR"/>
</dbReference>
<dbReference type="PROSITE" id="PS00552">
    <property type="entry name" value="HTH_MERR_1"/>
    <property type="match status" value="1"/>
</dbReference>
<evidence type="ECO:0000256" key="1">
    <source>
        <dbReference type="ARBA" id="ARBA00023125"/>
    </source>
</evidence>
<dbReference type="CDD" id="cd04776">
    <property type="entry name" value="HTH_GnyR"/>
    <property type="match status" value="1"/>
</dbReference>
<dbReference type="eggNOG" id="arCOG14937">
    <property type="taxonomic scope" value="Archaea"/>
</dbReference>
<dbReference type="RefSeq" id="WP_048092346.1">
    <property type="nucleotide sequence ID" value="NZ_CP009552.1"/>
</dbReference>
<proteinExistence type="predicted"/>